<evidence type="ECO:0000313" key="3">
    <source>
        <dbReference type="EMBL" id="OMJ86900.1"/>
    </source>
</evidence>
<dbReference type="Proteomes" id="UP000187209">
    <property type="component" value="Unassembled WGS sequence"/>
</dbReference>
<keyword evidence="1" id="KW-0175">Coiled coil</keyword>
<reference evidence="3 4" key="1">
    <citation type="submission" date="2016-11" db="EMBL/GenBank/DDBJ databases">
        <title>The macronuclear genome of Stentor coeruleus: a giant cell with tiny introns.</title>
        <authorList>
            <person name="Slabodnick M."/>
            <person name="Ruby J.G."/>
            <person name="Reiff S.B."/>
            <person name="Swart E.C."/>
            <person name="Gosai S."/>
            <person name="Prabakaran S."/>
            <person name="Witkowska E."/>
            <person name="Larue G.E."/>
            <person name="Fisher S."/>
            <person name="Freeman R.M."/>
            <person name="Gunawardena J."/>
            <person name="Chu W."/>
            <person name="Stover N.A."/>
            <person name="Gregory B.D."/>
            <person name="Nowacki M."/>
            <person name="Derisi J."/>
            <person name="Roy S.W."/>
            <person name="Marshall W.F."/>
            <person name="Sood P."/>
        </authorList>
    </citation>
    <scope>NUCLEOTIDE SEQUENCE [LARGE SCALE GENOMIC DNA]</scope>
    <source>
        <strain evidence="3">WM001</strain>
    </source>
</reference>
<name>A0A1R2CD59_9CILI</name>
<organism evidence="3 4">
    <name type="scientific">Stentor coeruleus</name>
    <dbReference type="NCBI Taxonomy" id="5963"/>
    <lineage>
        <taxon>Eukaryota</taxon>
        <taxon>Sar</taxon>
        <taxon>Alveolata</taxon>
        <taxon>Ciliophora</taxon>
        <taxon>Postciliodesmatophora</taxon>
        <taxon>Heterotrichea</taxon>
        <taxon>Heterotrichida</taxon>
        <taxon>Stentoridae</taxon>
        <taxon>Stentor</taxon>
    </lineage>
</organism>
<dbReference type="AlphaFoldDB" id="A0A1R2CD59"/>
<sequence>MQKVLPFFCLLLLACSHPGRIFIPAFLEQPDSTDDGLTDKEEDDMASEELVDIMDEDFAGISTDLAEGEEFTAYVPEEYADDEILVAETEDVDDILDAFEGVTVKEETDFYDGTAEVADIAVALDGDEQVVLRDKTFDDPGLDQALIDAEELHEASMMSEGINDLEECWDEIEETGEETIENLEDQVVAANQILNYMDEFEIIKIDGVEYDYAEVEALVAEIEAELDAALAEAE</sequence>
<feature type="signal peptide" evidence="2">
    <location>
        <begin position="1"/>
        <end position="21"/>
    </location>
</feature>
<evidence type="ECO:0000256" key="1">
    <source>
        <dbReference type="SAM" id="Coils"/>
    </source>
</evidence>
<dbReference type="EMBL" id="MPUH01000191">
    <property type="protein sequence ID" value="OMJ86900.1"/>
    <property type="molecule type" value="Genomic_DNA"/>
</dbReference>
<evidence type="ECO:0000256" key="2">
    <source>
        <dbReference type="SAM" id="SignalP"/>
    </source>
</evidence>
<proteinExistence type="predicted"/>
<feature type="chain" id="PRO_5012683967" evidence="2">
    <location>
        <begin position="22"/>
        <end position="234"/>
    </location>
</feature>
<gene>
    <name evidence="3" type="ORF">SteCoe_11449</name>
</gene>
<comment type="caution">
    <text evidence="3">The sequence shown here is derived from an EMBL/GenBank/DDBJ whole genome shotgun (WGS) entry which is preliminary data.</text>
</comment>
<protein>
    <submittedName>
        <fullName evidence="3">Uncharacterized protein</fullName>
    </submittedName>
</protein>
<evidence type="ECO:0000313" key="4">
    <source>
        <dbReference type="Proteomes" id="UP000187209"/>
    </source>
</evidence>
<feature type="coiled-coil region" evidence="1">
    <location>
        <begin position="205"/>
        <end position="232"/>
    </location>
</feature>
<keyword evidence="2" id="KW-0732">Signal</keyword>
<accession>A0A1R2CD59</accession>
<keyword evidence="4" id="KW-1185">Reference proteome</keyword>
<dbReference type="PROSITE" id="PS51257">
    <property type="entry name" value="PROKAR_LIPOPROTEIN"/>
    <property type="match status" value="1"/>
</dbReference>